<dbReference type="PROSITE" id="PS51677">
    <property type="entry name" value="NODB"/>
    <property type="match status" value="1"/>
</dbReference>
<gene>
    <name evidence="6" type="ORF">GCM10010909_25030</name>
</gene>
<sequence length="226" mass="23248">MARGAAAGGRPPGVVEPGLRVKGTGGGRTVAVTLDACPGRFDPRIADVLVAKGIPVTIFVTAIWMRWNPDGLAYFLARPDIFTLENHGARHLPPVLGDALVYGLAPAGTVEAIRAEVLDGAAAVAKATGRQPRWYRGAAGLYSPAAIPVIEALGFKVAGYSLNADQGASLPPEMVARRLEAAEDGDVTEGHINQPRRVSGAGIAAGLVALRAAGVRFVGLDEAMAG</sequence>
<accession>A0ABQ6AB63</accession>
<keyword evidence="7" id="KW-1185">Reference proteome</keyword>
<dbReference type="SUPFAM" id="SSF88713">
    <property type="entry name" value="Glycoside hydrolase/deacetylase"/>
    <property type="match status" value="1"/>
</dbReference>
<comment type="caution">
    <text evidence="6">The sequence shown here is derived from an EMBL/GenBank/DDBJ whole genome shotgun (WGS) entry which is preliminary data.</text>
</comment>
<dbReference type="EMBL" id="BSOS01000067">
    <property type="protein sequence ID" value="GLR67822.1"/>
    <property type="molecule type" value="Genomic_DNA"/>
</dbReference>
<comment type="similarity">
    <text evidence="2">Belongs to the polysaccharide deacetylase family.</text>
</comment>
<dbReference type="InterPro" id="IPR011330">
    <property type="entry name" value="Glyco_hydro/deAcase_b/a-brl"/>
</dbReference>
<feature type="domain" description="NodB homology" evidence="5">
    <location>
        <begin position="28"/>
        <end position="226"/>
    </location>
</feature>
<evidence type="ECO:0000256" key="2">
    <source>
        <dbReference type="ARBA" id="ARBA00010973"/>
    </source>
</evidence>
<name>A0ABQ6AB63_9PROT</name>
<evidence type="ECO:0000259" key="5">
    <source>
        <dbReference type="PROSITE" id="PS51677"/>
    </source>
</evidence>
<reference evidence="7" key="1">
    <citation type="journal article" date="2019" name="Int. J. Syst. Evol. Microbiol.">
        <title>The Global Catalogue of Microorganisms (GCM) 10K type strain sequencing project: providing services to taxonomists for standard genome sequencing and annotation.</title>
        <authorList>
            <consortium name="The Broad Institute Genomics Platform"/>
            <consortium name="The Broad Institute Genome Sequencing Center for Infectious Disease"/>
            <person name="Wu L."/>
            <person name="Ma J."/>
        </authorList>
    </citation>
    <scope>NUCLEOTIDE SEQUENCE [LARGE SCALE GENOMIC DNA]</scope>
    <source>
        <strain evidence="7">NBRC 112502</strain>
    </source>
</reference>
<protein>
    <recommendedName>
        <fullName evidence="3">Chitooligosaccharide deacetylase</fullName>
    </recommendedName>
    <alternativeName>
        <fullName evidence="4">Nodulation protein B</fullName>
    </alternativeName>
</protein>
<dbReference type="PANTHER" id="PTHR10587:SF134">
    <property type="entry name" value="SECRETED PROTEIN"/>
    <property type="match status" value="1"/>
</dbReference>
<proteinExistence type="inferred from homology"/>
<evidence type="ECO:0000313" key="7">
    <source>
        <dbReference type="Proteomes" id="UP001156641"/>
    </source>
</evidence>
<dbReference type="Proteomes" id="UP001156641">
    <property type="component" value="Unassembled WGS sequence"/>
</dbReference>
<dbReference type="Gene3D" id="3.20.20.370">
    <property type="entry name" value="Glycoside hydrolase/deacetylase"/>
    <property type="match status" value="1"/>
</dbReference>
<organism evidence="6 7">
    <name type="scientific">Acidocella aquatica</name>
    <dbReference type="NCBI Taxonomy" id="1922313"/>
    <lineage>
        <taxon>Bacteria</taxon>
        <taxon>Pseudomonadati</taxon>
        <taxon>Pseudomonadota</taxon>
        <taxon>Alphaproteobacteria</taxon>
        <taxon>Acetobacterales</taxon>
        <taxon>Acidocellaceae</taxon>
        <taxon>Acidocella</taxon>
    </lineage>
</organism>
<dbReference type="InterPro" id="IPR002509">
    <property type="entry name" value="NODB_dom"/>
</dbReference>
<comment type="function">
    <text evidence="1">Is involved in generating a small heat-stable compound (Nod), an acylated oligomer of N-acetylglucosamine, that stimulates mitosis in various plant protoplasts.</text>
</comment>
<dbReference type="InterPro" id="IPR050248">
    <property type="entry name" value="Polysacc_deacetylase_ArnD"/>
</dbReference>
<evidence type="ECO:0000256" key="3">
    <source>
        <dbReference type="ARBA" id="ARBA00020071"/>
    </source>
</evidence>
<dbReference type="PANTHER" id="PTHR10587">
    <property type="entry name" value="GLYCOSYL TRANSFERASE-RELATED"/>
    <property type="match status" value="1"/>
</dbReference>
<evidence type="ECO:0000256" key="1">
    <source>
        <dbReference type="ARBA" id="ARBA00003236"/>
    </source>
</evidence>
<evidence type="ECO:0000313" key="6">
    <source>
        <dbReference type="EMBL" id="GLR67822.1"/>
    </source>
</evidence>
<evidence type="ECO:0000256" key="4">
    <source>
        <dbReference type="ARBA" id="ARBA00032976"/>
    </source>
</evidence>
<dbReference type="Pfam" id="PF01522">
    <property type="entry name" value="Polysacc_deac_1"/>
    <property type="match status" value="1"/>
</dbReference>